<keyword evidence="2" id="KW-1185">Reference proteome</keyword>
<dbReference type="EMBL" id="CM042035">
    <property type="protein sequence ID" value="KAI3756704.1"/>
    <property type="molecule type" value="Genomic_DNA"/>
</dbReference>
<gene>
    <name evidence="1" type="ORF">L1987_56526</name>
</gene>
<protein>
    <submittedName>
        <fullName evidence="1">Uncharacterized protein</fullName>
    </submittedName>
</protein>
<evidence type="ECO:0000313" key="1">
    <source>
        <dbReference type="EMBL" id="KAI3756704.1"/>
    </source>
</evidence>
<comment type="caution">
    <text evidence="1">The sequence shown here is derived from an EMBL/GenBank/DDBJ whole genome shotgun (WGS) entry which is preliminary data.</text>
</comment>
<sequence length="416" mass="47855">MRQRSTTNHLFHLLQEGSPAIFIGELYTRKSGQPSREPTTNKDKEPEIGFTSKRTSGTNLENTVATKHDSLLRERKKDGNKNKNKDWLNTEMGRNKLPMKRIENNTSRLVTFCKRRNGLVKKAYELSVLCDIDIALIMFSPSGRLNHFSCKRRTEDVLNRFVNLSDSERGSVIQHREYLNSLLSKIRSENDLAIHIPCPRAIHMQSEEIHQEIITLQHQLHMAKEQLRMFDPDPTTFTSLYDYESYEKLLYKTLDRVTQRKEYMLSNQTSAYHPTVLQGESSSKNNDIGSWPENVCYGTNRMNGHNDPTIFAPCSPDNTFEATRNQLSNAIFDQLPKSTMNEEPQSIEGFQGCNQTTEESLQQWQQSTDELLSSLMTHDVTFSLTKQNEKANPNGGMEMMQNRVDASILCHQARNL</sequence>
<name>A0ACB9ECP2_9ASTR</name>
<reference evidence="2" key="1">
    <citation type="journal article" date="2022" name="Mol. Ecol. Resour.">
        <title>The genomes of chicory, endive, great burdock and yacon provide insights into Asteraceae palaeo-polyploidization history and plant inulin production.</title>
        <authorList>
            <person name="Fan W."/>
            <person name="Wang S."/>
            <person name="Wang H."/>
            <person name="Wang A."/>
            <person name="Jiang F."/>
            <person name="Liu H."/>
            <person name="Zhao H."/>
            <person name="Xu D."/>
            <person name="Zhang Y."/>
        </authorList>
    </citation>
    <scope>NUCLEOTIDE SEQUENCE [LARGE SCALE GENOMIC DNA]</scope>
    <source>
        <strain evidence="2">cv. Yunnan</strain>
    </source>
</reference>
<accession>A0ACB9ECP2</accession>
<dbReference type="Proteomes" id="UP001056120">
    <property type="component" value="Linkage Group LG18"/>
</dbReference>
<organism evidence="1 2">
    <name type="scientific">Smallanthus sonchifolius</name>
    <dbReference type="NCBI Taxonomy" id="185202"/>
    <lineage>
        <taxon>Eukaryota</taxon>
        <taxon>Viridiplantae</taxon>
        <taxon>Streptophyta</taxon>
        <taxon>Embryophyta</taxon>
        <taxon>Tracheophyta</taxon>
        <taxon>Spermatophyta</taxon>
        <taxon>Magnoliopsida</taxon>
        <taxon>eudicotyledons</taxon>
        <taxon>Gunneridae</taxon>
        <taxon>Pentapetalae</taxon>
        <taxon>asterids</taxon>
        <taxon>campanulids</taxon>
        <taxon>Asterales</taxon>
        <taxon>Asteraceae</taxon>
        <taxon>Asteroideae</taxon>
        <taxon>Heliantheae alliance</taxon>
        <taxon>Millerieae</taxon>
        <taxon>Smallanthus</taxon>
    </lineage>
</organism>
<reference evidence="1 2" key="2">
    <citation type="journal article" date="2022" name="Mol. Ecol. Resour.">
        <title>The genomes of chicory, endive, great burdock and yacon provide insights into Asteraceae paleo-polyploidization history and plant inulin production.</title>
        <authorList>
            <person name="Fan W."/>
            <person name="Wang S."/>
            <person name="Wang H."/>
            <person name="Wang A."/>
            <person name="Jiang F."/>
            <person name="Liu H."/>
            <person name="Zhao H."/>
            <person name="Xu D."/>
            <person name="Zhang Y."/>
        </authorList>
    </citation>
    <scope>NUCLEOTIDE SEQUENCE [LARGE SCALE GENOMIC DNA]</scope>
    <source>
        <strain evidence="2">cv. Yunnan</strain>
        <tissue evidence="1">Leaves</tissue>
    </source>
</reference>
<evidence type="ECO:0000313" key="2">
    <source>
        <dbReference type="Proteomes" id="UP001056120"/>
    </source>
</evidence>
<proteinExistence type="predicted"/>